<dbReference type="OrthoDB" id="9905124at2759"/>
<dbReference type="GeneID" id="117356527"/>
<dbReference type="InterPro" id="IPR001005">
    <property type="entry name" value="SANT/Myb"/>
</dbReference>
<protein>
    <submittedName>
        <fullName evidence="5">Uncharacterized protein LOC117356527 isoform X1</fullName>
    </submittedName>
</protein>
<dbReference type="RefSeq" id="XP_033791719.1">
    <property type="nucleotide sequence ID" value="XM_033935828.1"/>
</dbReference>
<dbReference type="Gene3D" id="1.10.10.60">
    <property type="entry name" value="Homeodomain-like"/>
    <property type="match status" value="1"/>
</dbReference>
<dbReference type="InterPro" id="IPR044822">
    <property type="entry name" value="Myb_DNA-bind_4"/>
</dbReference>
<evidence type="ECO:0000259" key="3">
    <source>
        <dbReference type="PROSITE" id="PS50090"/>
    </source>
</evidence>
<feature type="domain" description="Myb-like" evidence="3">
    <location>
        <begin position="7"/>
        <end position="67"/>
    </location>
</feature>
<dbReference type="Pfam" id="PF13837">
    <property type="entry name" value="Myb_DNA-bind_4"/>
    <property type="match status" value="1"/>
</dbReference>
<evidence type="ECO:0000313" key="5">
    <source>
        <dbReference type="RefSeq" id="XP_033791719.1"/>
    </source>
</evidence>
<dbReference type="InParanoid" id="A0A6P8Q610"/>
<reference evidence="5" key="1">
    <citation type="submission" date="2025-08" db="UniProtKB">
        <authorList>
            <consortium name="RefSeq"/>
        </authorList>
    </citation>
    <scope>IDENTIFICATION</scope>
</reference>
<dbReference type="KEGG" id="gsh:117356527"/>
<feature type="compositionally biased region" description="Basic and acidic residues" evidence="2">
    <location>
        <begin position="416"/>
        <end position="427"/>
    </location>
</feature>
<gene>
    <name evidence="5" type="primary">LOC117356527</name>
</gene>
<evidence type="ECO:0000256" key="2">
    <source>
        <dbReference type="SAM" id="MobiDB-lite"/>
    </source>
</evidence>
<name>A0A6P8Q610_GEOSA</name>
<keyword evidence="4" id="KW-1185">Reference proteome</keyword>
<dbReference type="PROSITE" id="PS50090">
    <property type="entry name" value="MYB_LIKE"/>
    <property type="match status" value="1"/>
</dbReference>
<feature type="region of interest" description="Disordered" evidence="2">
    <location>
        <begin position="415"/>
        <end position="440"/>
    </location>
</feature>
<feature type="region of interest" description="Disordered" evidence="2">
    <location>
        <begin position="132"/>
        <end position="201"/>
    </location>
</feature>
<proteinExistence type="predicted"/>
<evidence type="ECO:0000313" key="4">
    <source>
        <dbReference type="Proteomes" id="UP000515159"/>
    </source>
</evidence>
<sequence length="519" mass="58017">MPRGHCWSPEEVRLLLAEIRGSGGVRLLMASTSRPNEALWRDICGELAARGYPRNVAQCRAKWKKMKQAFYSERAARRQGRPQGLCSPRHYALLRRLWKQAGRPVFGERRLPDAKNRDARLGRQEDDLHLRYHLSSPEEEYEKSTWPESEQAGLEENPSSANEGVSPAQRSEGPLGRKRSPTQPEVQIKEENEEESDHSVAGVTPAWEMTSAGKQEMSDLSYPDLSPAQRINDPFSRRRSPSEAEAIVSHKSADVFTLPPHHQMKFEPQSSLITSCGQLLSIKRETTEREAEEVRIKREKIKVKKEEEEEDSDISLSSTTPAWDITSVGDQELSNLSYPEFTIGRETDIYPLPVRCHLKSEPQNQYLIGQETAGISPLPMGHRVKTEPLPYSSPCFPTLPIIASVTSFVPSLSIKQETREKEADSPPEHGASPAAGAGTMLGDQASAADMQGGSVVSLLQSMQQILAQLLHTSQQQQTLLESLANDTVSHLSLISDNLVQVGETLQEMLLRTHHRDQME</sequence>
<keyword evidence="1" id="KW-0175">Coiled coil</keyword>
<dbReference type="Proteomes" id="UP000515159">
    <property type="component" value="Chromosome 1"/>
</dbReference>
<feature type="coiled-coil region" evidence="1">
    <location>
        <begin position="284"/>
        <end position="311"/>
    </location>
</feature>
<organism evidence="4 5">
    <name type="scientific">Geotrypetes seraphini</name>
    <name type="common">Gaboon caecilian</name>
    <name type="synonym">Caecilia seraphini</name>
    <dbReference type="NCBI Taxonomy" id="260995"/>
    <lineage>
        <taxon>Eukaryota</taxon>
        <taxon>Metazoa</taxon>
        <taxon>Chordata</taxon>
        <taxon>Craniata</taxon>
        <taxon>Vertebrata</taxon>
        <taxon>Euteleostomi</taxon>
        <taxon>Amphibia</taxon>
        <taxon>Gymnophiona</taxon>
        <taxon>Geotrypetes</taxon>
    </lineage>
</organism>
<evidence type="ECO:0000256" key="1">
    <source>
        <dbReference type="SAM" id="Coils"/>
    </source>
</evidence>
<accession>A0A6P8Q610</accession>
<dbReference type="AlphaFoldDB" id="A0A6P8Q610"/>